<evidence type="ECO:0000313" key="1">
    <source>
        <dbReference type="EMBL" id="LAA95904.1"/>
    </source>
</evidence>
<protein>
    <submittedName>
        <fullName evidence="1">Uncharacterized protein</fullName>
    </submittedName>
</protein>
<reference evidence="1" key="2">
    <citation type="submission" date="2017-11" db="EMBL/GenBank/DDBJ databases">
        <title>Coralsnake Venomics: Analyses of Venom Gland Transcriptomes and Proteomes of Six Brazilian Taxa.</title>
        <authorList>
            <person name="Aird S.D."/>
            <person name="Jorge da Silva N."/>
            <person name="Qiu L."/>
            <person name="Villar-Briones A."/>
            <person name="Aparecida-Saddi V."/>
            <person name="Campos-Telles M.P."/>
            <person name="Grau M."/>
            <person name="Mikheyev A.S."/>
        </authorList>
    </citation>
    <scope>NUCLEOTIDE SEQUENCE</scope>
    <source>
        <tissue evidence="1">Venom_gland</tissue>
    </source>
</reference>
<sequence length="115" mass="12995">MCAEAHWKLEVQLHSCVHAGVPETGKATFPNVHACTGKLSFWFLACTCTLASWSSRVHACQKQEDLVRMHALETGSLTSRCAYPSQEDGSAWHFWHAYHRFAITGLRLYKMKGNQ</sequence>
<accession>A0A2D4JHK1</accession>
<reference evidence="1" key="1">
    <citation type="submission" date="2017-07" db="EMBL/GenBank/DDBJ databases">
        <authorList>
            <person name="Mikheyev A."/>
            <person name="Grau M."/>
        </authorList>
    </citation>
    <scope>NUCLEOTIDE SEQUENCE</scope>
    <source>
        <tissue evidence="1">Venom_gland</tissue>
    </source>
</reference>
<name>A0A2D4JHK1_MICLE</name>
<dbReference type="EMBL" id="IACK01192857">
    <property type="protein sequence ID" value="LAA95904.1"/>
    <property type="molecule type" value="Transcribed_RNA"/>
</dbReference>
<dbReference type="AlphaFoldDB" id="A0A2D4JHK1"/>
<organism evidence="1">
    <name type="scientific">Micrurus lemniscatus lemniscatus</name>
    <dbReference type="NCBI Taxonomy" id="129467"/>
    <lineage>
        <taxon>Eukaryota</taxon>
        <taxon>Metazoa</taxon>
        <taxon>Chordata</taxon>
        <taxon>Craniata</taxon>
        <taxon>Vertebrata</taxon>
        <taxon>Euteleostomi</taxon>
        <taxon>Lepidosauria</taxon>
        <taxon>Squamata</taxon>
        <taxon>Bifurcata</taxon>
        <taxon>Unidentata</taxon>
        <taxon>Episquamata</taxon>
        <taxon>Toxicofera</taxon>
        <taxon>Serpentes</taxon>
        <taxon>Colubroidea</taxon>
        <taxon>Elapidae</taxon>
        <taxon>Elapinae</taxon>
        <taxon>Micrurus</taxon>
    </lineage>
</organism>
<proteinExistence type="predicted"/>